<evidence type="ECO:0000256" key="1">
    <source>
        <dbReference type="ARBA" id="ARBA00010669"/>
    </source>
</evidence>
<gene>
    <name evidence="8" type="primary">tadA</name>
    <name evidence="10" type="ORF">HMPREF9246_1024</name>
</gene>
<comment type="function">
    <text evidence="8">Catalyzes the deamination of adenosine to inosine at the wobble position 34 of tRNA(Arg2).</text>
</comment>
<dbReference type="EMBL" id="AEXN01000005">
    <property type="protein sequence ID" value="EGC84756.1"/>
    <property type="molecule type" value="Genomic_DNA"/>
</dbReference>
<evidence type="ECO:0000313" key="11">
    <source>
        <dbReference type="Proteomes" id="UP000005277"/>
    </source>
</evidence>
<keyword evidence="6 8" id="KW-0862">Zinc</keyword>
<dbReference type="InterPro" id="IPR058535">
    <property type="entry name" value="MafB19-deam"/>
</dbReference>
<protein>
    <recommendedName>
        <fullName evidence="8">tRNA-specific adenosine deaminase</fullName>
        <ecNumber evidence="8">3.5.4.33</ecNumber>
    </recommendedName>
</protein>
<dbReference type="EC" id="3.5.4.33" evidence="8"/>
<dbReference type="GO" id="GO:0002100">
    <property type="term" value="P:tRNA wobble adenosine to inosine editing"/>
    <property type="evidence" value="ECO:0007669"/>
    <property type="project" value="UniProtKB-UniRule"/>
</dbReference>
<accession>F0GYF2</accession>
<evidence type="ECO:0000256" key="7">
    <source>
        <dbReference type="ARBA" id="ARBA00048045"/>
    </source>
</evidence>
<keyword evidence="4 8" id="KW-0479">Metal-binding</keyword>
<comment type="subunit">
    <text evidence="2 8">Homodimer.</text>
</comment>
<evidence type="ECO:0000256" key="3">
    <source>
        <dbReference type="ARBA" id="ARBA00022694"/>
    </source>
</evidence>
<feature type="binding site" evidence="8">
    <location>
        <position position="82"/>
    </location>
    <ligand>
        <name>Zn(2+)</name>
        <dbReference type="ChEBI" id="CHEBI:29105"/>
        <note>catalytic</note>
    </ligand>
</feature>
<comment type="catalytic activity">
    <reaction evidence="7 8">
        <text>adenosine(34) in tRNA + H2O + H(+) = inosine(34) in tRNA + NH4(+)</text>
        <dbReference type="Rhea" id="RHEA:43168"/>
        <dbReference type="Rhea" id="RHEA-COMP:10373"/>
        <dbReference type="Rhea" id="RHEA-COMP:10374"/>
        <dbReference type="ChEBI" id="CHEBI:15377"/>
        <dbReference type="ChEBI" id="CHEBI:15378"/>
        <dbReference type="ChEBI" id="CHEBI:28938"/>
        <dbReference type="ChEBI" id="CHEBI:74411"/>
        <dbReference type="ChEBI" id="CHEBI:82852"/>
        <dbReference type="EC" id="3.5.4.33"/>
    </reaction>
</comment>
<comment type="caution">
    <text evidence="10">The sequence shown here is derived from an EMBL/GenBank/DDBJ whole genome shotgun (WGS) entry which is preliminary data.</text>
</comment>
<dbReference type="Proteomes" id="UP000005277">
    <property type="component" value="Unassembled WGS sequence"/>
</dbReference>
<dbReference type="InterPro" id="IPR028883">
    <property type="entry name" value="tRNA_aden_deaminase"/>
</dbReference>
<dbReference type="PROSITE" id="PS00903">
    <property type="entry name" value="CYT_DCMP_DEAMINASES_1"/>
    <property type="match status" value="1"/>
</dbReference>
<sequence>MDDYFYMKEAINEAKLARLEEEVPIGCVIVKNGKIIARSHNYTYKGKSALKHAEILAIDKASKYVGDFRLEDCTMYVTMEPCSMCAGAIINSRIDRLVIALADVKRGACGSNTNITGDRSQLHFLDAEFGLMKDQSLEILQSFFKKLRDRRKKKKKILASKKQESFLICSNNMPNYIIFINQGSK</sequence>
<dbReference type="Pfam" id="PF14437">
    <property type="entry name" value="MafB19-deam"/>
    <property type="match status" value="1"/>
</dbReference>
<dbReference type="AlphaFoldDB" id="F0GYF2"/>
<dbReference type="HAMAP" id="MF_00972">
    <property type="entry name" value="tRNA_aden_deaminase"/>
    <property type="match status" value="1"/>
</dbReference>
<feature type="active site" description="Proton donor" evidence="8">
    <location>
        <position position="54"/>
    </location>
</feature>
<dbReference type="SUPFAM" id="SSF53927">
    <property type="entry name" value="Cytidine deaminase-like"/>
    <property type="match status" value="1"/>
</dbReference>
<dbReference type="PANTHER" id="PTHR11079:SF202">
    <property type="entry name" value="TRNA-SPECIFIC ADENOSINE DEAMINASE"/>
    <property type="match status" value="1"/>
</dbReference>
<dbReference type="InterPro" id="IPR016192">
    <property type="entry name" value="APOBEC/CMP_deaminase_Zn-bd"/>
</dbReference>
<proteinExistence type="inferred from homology"/>
<dbReference type="CDD" id="cd01285">
    <property type="entry name" value="nucleoside_deaminase"/>
    <property type="match status" value="1"/>
</dbReference>
<evidence type="ECO:0000256" key="6">
    <source>
        <dbReference type="ARBA" id="ARBA00022833"/>
    </source>
</evidence>
<comment type="cofactor">
    <cofactor evidence="8">
        <name>Zn(2+)</name>
        <dbReference type="ChEBI" id="CHEBI:29105"/>
    </cofactor>
    <text evidence="8">Binds 1 zinc ion per subunit.</text>
</comment>
<dbReference type="Gene3D" id="3.40.140.10">
    <property type="entry name" value="Cytidine Deaminase, domain 2"/>
    <property type="match status" value="1"/>
</dbReference>
<dbReference type="InterPro" id="IPR002125">
    <property type="entry name" value="CMP_dCMP_dom"/>
</dbReference>
<feature type="binding site" evidence="8">
    <location>
        <position position="52"/>
    </location>
    <ligand>
        <name>Zn(2+)</name>
        <dbReference type="ChEBI" id="CHEBI:29105"/>
        <note>catalytic</note>
    </ligand>
</feature>
<evidence type="ECO:0000256" key="2">
    <source>
        <dbReference type="ARBA" id="ARBA00011738"/>
    </source>
</evidence>
<dbReference type="GO" id="GO:0052717">
    <property type="term" value="F:tRNA-specific adenosine-34 deaminase activity"/>
    <property type="evidence" value="ECO:0007669"/>
    <property type="project" value="UniProtKB-UniRule"/>
</dbReference>
<dbReference type="InterPro" id="IPR016193">
    <property type="entry name" value="Cytidine_deaminase-like"/>
</dbReference>
<organism evidence="10 11">
    <name type="scientific">Anaerococcus hydrogenalis ACS-025-V-Sch4</name>
    <dbReference type="NCBI Taxonomy" id="879306"/>
    <lineage>
        <taxon>Bacteria</taxon>
        <taxon>Bacillati</taxon>
        <taxon>Bacillota</taxon>
        <taxon>Tissierellia</taxon>
        <taxon>Tissierellales</taxon>
        <taxon>Peptoniphilaceae</taxon>
        <taxon>Anaerococcus</taxon>
    </lineage>
</organism>
<comment type="similarity">
    <text evidence="1">Belongs to the cytidine and deoxycytidylate deaminase family. ADAT2 subfamily.</text>
</comment>
<evidence type="ECO:0000256" key="4">
    <source>
        <dbReference type="ARBA" id="ARBA00022723"/>
    </source>
</evidence>
<dbReference type="PROSITE" id="PS51747">
    <property type="entry name" value="CYT_DCMP_DEAMINASES_2"/>
    <property type="match status" value="1"/>
</dbReference>
<keyword evidence="3 8" id="KW-0819">tRNA processing</keyword>
<evidence type="ECO:0000313" key="10">
    <source>
        <dbReference type="EMBL" id="EGC84756.1"/>
    </source>
</evidence>
<name>F0GYF2_9FIRM</name>
<evidence type="ECO:0000259" key="9">
    <source>
        <dbReference type="PROSITE" id="PS51747"/>
    </source>
</evidence>
<keyword evidence="11" id="KW-1185">Reference proteome</keyword>
<dbReference type="GO" id="GO:0008270">
    <property type="term" value="F:zinc ion binding"/>
    <property type="evidence" value="ECO:0007669"/>
    <property type="project" value="UniProtKB-UniRule"/>
</dbReference>
<feature type="domain" description="CMP/dCMP-type deaminase" evidence="9">
    <location>
        <begin position="1"/>
        <end position="112"/>
    </location>
</feature>
<feature type="binding site" evidence="8">
    <location>
        <position position="85"/>
    </location>
    <ligand>
        <name>Zn(2+)</name>
        <dbReference type="ChEBI" id="CHEBI:29105"/>
        <note>catalytic</note>
    </ligand>
</feature>
<keyword evidence="5 8" id="KW-0378">Hydrolase</keyword>
<dbReference type="PANTHER" id="PTHR11079">
    <property type="entry name" value="CYTOSINE DEAMINASE FAMILY MEMBER"/>
    <property type="match status" value="1"/>
</dbReference>
<reference evidence="10 11" key="1">
    <citation type="submission" date="2011-01" db="EMBL/GenBank/DDBJ databases">
        <authorList>
            <person name="Durkin A.S."/>
            <person name="Madupu R."/>
            <person name="Torralba M."/>
            <person name="Gillis M."/>
            <person name="Methe B."/>
            <person name="Sutton G."/>
            <person name="Nelson K.E."/>
        </authorList>
    </citation>
    <scope>NUCLEOTIDE SEQUENCE [LARGE SCALE GENOMIC DNA]</scope>
    <source>
        <strain evidence="10 11">ACS-025-V-Sch4</strain>
    </source>
</reference>
<evidence type="ECO:0000256" key="5">
    <source>
        <dbReference type="ARBA" id="ARBA00022801"/>
    </source>
</evidence>
<evidence type="ECO:0000256" key="8">
    <source>
        <dbReference type="HAMAP-Rule" id="MF_00972"/>
    </source>
</evidence>